<comment type="caution">
    <text evidence="1">The sequence shown here is derived from an EMBL/GenBank/DDBJ whole genome shotgun (WGS) entry which is preliminary data.</text>
</comment>
<reference evidence="1" key="1">
    <citation type="submission" date="2019-04" db="EMBL/GenBank/DDBJ databases">
        <title>Microbes associate with the intestines of laboratory mice.</title>
        <authorList>
            <person name="Navarre W."/>
            <person name="Wong E."/>
            <person name="Huang K."/>
            <person name="Tropini C."/>
            <person name="Ng K."/>
            <person name="Yu B."/>
        </authorList>
    </citation>
    <scope>NUCLEOTIDE SEQUENCE</scope>
    <source>
        <strain evidence="1">NM01_1-7b</strain>
    </source>
</reference>
<protein>
    <submittedName>
        <fullName evidence="1">Flavodoxin family protein</fullName>
    </submittedName>
</protein>
<accession>A0AC61RS13</accession>
<name>A0AC61RS13_9FIRM</name>
<evidence type="ECO:0000313" key="2">
    <source>
        <dbReference type="Proteomes" id="UP000304953"/>
    </source>
</evidence>
<sequence length="280" mass="32428">MSESWAFYRSSRNWIRIITACQSREYAIRISITVEEVITVSKKIFAYAGVNNPERSYTVRCIQKSIELLRERMDIELNLYTNQELPIQNCQGCLRCFFYGECVLDSQDGFHKIKQEMQNSDFIILGSPVYLHNVSGYMKTFIDRLSYWSHIFALRNKNGLVIATADCSGTYEVNEYLNKALTCFGCSVVGKIELKSCYGINEELYRICAAKIYTGLIKDAKSNEVLEERFHATKQLMIYRENRKVDDEMGSELRYWKETGMLYAGSFSEVLEKGGWKNVC</sequence>
<proteinExistence type="predicted"/>
<evidence type="ECO:0000313" key="1">
    <source>
        <dbReference type="EMBL" id="TGY91461.1"/>
    </source>
</evidence>
<dbReference type="Proteomes" id="UP000304953">
    <property type="component" value="Unassembled WGS sequence"/>
</dbReference>
<dbReference type="EMBL" id="SRYA01000057">
    <property type="protein sequence ID" value="TGY91461.1"/>
    <property type="molecule type" value="Genomic_DNA"/>
</dbReference>
<organism evidence="1 2">
    <name type="scientific">Petralouisia muris</name>
    <dbReference type="NCBI Taxonomy" id="3032872"/>
    <lineage>
        <taxon>Bacteria</taxon>
        <taxon>Bacillati</taxon>
        <taxon>Bacillota</taxon>
        <taxon>Clostridia</taxon>
        <taxon>Lachnospirales</taxon>
        <taxon>Lachnospiraceae</taxon>
        <taxon>Petralouisia</taxon>
    </lineage>
</organism>
<gene>
    <name evidence="1" type="ORF">E5329_21050</name>
</gene>
<keyword evidence="2" id="KW-1185">Reference proteome</keyword>